<evidence type="ECO:0000256" key="3">
    <source>
        <dbReference type="ARBA" id="ARBA00022475"/>
    </source>
</evidence>
<evidence type="ECO:0000313" key="7">
    <source>
        <dbReference type="EMBL" id="PPQ31534.1"/>
    </source>
</evidence>
<name>A0A2S6NAB0_RHOGL</name>
<evidence type="ECO:0000256" key="5">
    <source>
        <dbReference type="ARBA" id="ARBA00022989"/>
    </source>
</evidence>
<dbReference type="PANTHER" id="PTHR37937:SF1">
    <property type="entry name" value="CONJUGATIVE TRANSFER: DNA TRANSPORT"/>
    <property type="match status" value="1"/>
</dbReference>
<dbReference type="OrthoDB" id="9759295at2"/>
<evidence type="ECO:0000256" key="4">
    <source>
        <dbReference type="ARBA" id="ARBA00022692"/>
    </source>
</evidence>
<evidence type="ECO:0000256" key="6">
    <source>
        <dbReference type="ARBA" id="ARBA00023136"/>
    </source>
</evidence>
<comment type="caution">
    <text evidence="7">The sequence shown here is derived from an EMBL/GenBank/DDBJ whole genome shotgun (WGS) entry which is preliminary data.</text>
</comment>
<dbReference type="InterPro" id="IPR027417">
    <property type="entry name" value="P-loop_NTPase"/>
</dbReference>
<comment type="similarity">
    <text evidence="2">Belongs to the VirD4/TraG family.</text>
</comment>
<dbReference type="EMBL" id="NHRY01000189">
    <property type="protein sequence ID" value="PPQ31534.1"/>
    <property type="molecule type" value="Genomic_DNA"/>
</dbReference>
<dbReference type="GO" id="GO:0005886">
    <property type="term" value="C:plasma membrane"/>
    <property type="evidence" value="ECO:0007669"/>
    <property type="project" value="UniProtKB-SubCell"/>
</dbReference>
<keyword evidence="6" id="KW-0472">Membrane</keyword>
<dbReference type="RefSeq" id="WP_104520066.1">
    <property type="nucleotide sequence ID" value="NZ_NHRY01000189.1"/>
</dbReference>
<keyword evidence="8" id="KW-1185">Reference proteome</keyword>
<reference evidence="7 8" key="1">
    <citation type="journal article" date="2018" name="Arch. Microbiol.">
        <title>New insights into the metabolic potential of the phototrophic purple bacterium Rhodopila globiformis DSM 161(T) from its draft genome sequence and evidence for a vanadium-dependent nitrogenase.</title>
        <authorList>
            <person name="Imhoff J.F."/>
            <person name="Rahn T."/>
            <person name="Kunzel S."/>
            <person name="Neulinger S.C."/>
        </authorList>
    </citation>
    <scope>NUCLEOTIDE SEQUENCE [LARGE SCALE GENOMIC DNA]</scope>
    <source>
        <strain evidence="7 8">DSM 161</strain>
    </source>
</reference>
<dbReference type="AlphaFoldDB" id="A0A2S6NAB0"/>
<dbReference type="Proteomes" id="UP000239724">
    <property type="component" value="Unassembled WGS sequence"/>
</dbReference>
<organism evidence="7 8">
    <name type="scientific">Rhodopila globiformis</name>
    <name type="common">Rhodopseudomonas globiformis</name>
    <dbReference type="NCBI Taxonomy" id="1071"/>
    <lineage>
        <taxon>Bacteria</taxon>
        <taxon>Pseudomonadati</taxon>
        <taxon>Pseudomonadota</taxon>
        <taxon>Alphaproteobacteria</taxon>
        <taxon>Acetobacterales</taxon>
        <taxon>Acetobacteraceae</taxon>
        <taxon>Rhodopila</taxon>
    </lineage>
</organism>
<dbReference type="InterPro" id="IPR051539">
    <property type="entry name" value="T4SS-coupling_protein"/>
</dbReference>
<dbReference type="Gene3D" id="3.40.50.300">
    <property type="entry name" value="P-loop containing nucleotide triphosphate hydrolases"/>
    <property type="match status" value="1"/>
</dbReference>
<dbReference type="SUPFAM" id="SSF52540">
    <property type="entry name" value="P-loop containing nucleoside triphosphate hydrolases"/>
    <property type="match status" value="1"/>
</dbReference>
<gene>
    <name evidence="7" type="ORF">CCS01_17250</name>
</gene>
<evidence type="ECO:0008006" key="9">
    <source>
        <dbReference type="Google" id="ProtNLM"/>
    </source>
</evidence>
<dbReference type="InterPro" id="IPR003688">
    <property type="entry name" value="TraG/VirD4"/>
</dbReference>
<accession>A0A2S6NAB0</accession>
<keyword evidence="5" id="KW-1133">Transmembrane helix</keyword>
<comment type="subcellular location">
    <subcellularLocation>
        <location evidence="1">Cell membrane</location>
        <topology evidence="1">Multi-pass membrane protein</topology>
    </subcellularLocation>
</comment>
<keyword evidence="4" id="KW-0812">Transmembrane</keyword>
<dbReference type="Pfam" id="PF02534">
    <property type="entry name" value="T4SS-DNA_transf"/>
    <property type="match status" value="1"/>
</dbReference>
<evidence type="ECO:0000256" key="1">
    <source>
        <dbReference type="ARBA" id="ARBA00004651"/>
    </source>
</evidence>
<protein>
    <recommendedName>
        <fullName evidence="9">TraD/TraG TraM recognition site domain-containing protein</fullName>
    </recommendedName>
</protein>
<evidence type="ECO:0000256" key="2">
    <source>
        <dbReference type="ARBA" id="ARBA00008806"/>
    </source>
</evidence>
<proteinExistence type="inferred from homology"/>
<dbReference type="CDD" id="cd01127">
    <property type="entry name" value="TrwB_TraG_TraD_VirD4"/>
    <property type="match status" value="1"/>
</dbReference>
<dbReference type="PANTHER" id="PTHR37937">
    <property type="entry name" value="CONJUGATIVE TRANSFER: DNA TRANSPORT"/>
    <property type="match status" value="1"/>
</dbReference>
<sequence>MWDSNGGVYLGYATDRTEGDPPASAPVIQYVGDRHLMSIGPAGCGITRRLLQPNVLALKDWSLVVVDPGGEMASRCAQQRDPEMTQTIILNPFGVNGLPSHGCNPVAALDPGSAEFADDALDLAEALIRPDGVAASIAASAQDLLTALVMHARLTQAGGGDLPHVRRCLGQPAGGFRAVVADMIAAAETHDWPELALKAARFAWIEADNRELNSILSCALTQTRWLDSRPMQAELGTGPVDFAVLRETPTTVFLVLPPRRLGTHAAWLRVVLAGIVQALMRSGGASTVPVLLMLDEYATLARGGLPCIDGAMARFADCGIKLWTVWRDLAQVRTLYGDGFESFVGACGVLQAFAPQDMVTAEYLSQRTGLTAYELEAKSRTVAVAPGTSISQSQAATTSYHAVPRMLPQDLRNMQDGFSVIFSHKVRNTIRAYMPVPGTRAARRRSFLRLHR</sequence>
<keyword evidence="3" id="KW-1003">Cell membrane</keyword>
<evidence type="ECO:0000313" key="8">
    <source>
        <dbReference type="Proteomes" id="UP000239724"/>
    </source>
</evidence>